<evidence type="ECO:0000313" key="4">
    <source>
        <dbReference type="EMBL" id="KAF7632528.1"/>
    </source>
</evidence>
<feature type="domain" description="DOMON" evidence="3">
    <location>
        <begin position="234"/>
        <end position="357"/>
    </location>
</feature>
<gene>
    <name evidence="4" type="ORF">Mgra_00008043</name>
</gene>
<protein>
    <submittedName>
        <fullName evidence="4">DOMON domain-containing protein</fullName>
    </submittedName>
</protein>
<evidence type="ECO:0000256" key="2">
    <source>
        <dbReference type="SAM" id="MobiDB-lite"/>
    </source>
</evidence>
<dbReference type="AlphaFoldDB" id="A0A8S9ZGW0"/>
<proteinExistence type="predicted"/>
<evidence type="ECO:0000259" key="3">
    <source>
        <dbReference type="Pfam" id="PF03351"/>
    </source>
</evidence>
<dbReference type="PANTHER" id="PTHR36516">
    <property type="entry name" value="PROTEIN CBG04168-RELATED"/>
    <property type="match status" value="1"/>
</dbReference>
<dbReference type="InterPro" id="IPR045266">
    <property type="entry name" value="DOH_DOMON"/>
</dbReference>
<sequence>MKTKLPPSNLLNNIYFDLKQKTQKMLTGIAFGDKEQLDFIGLSSINDQLDLVSGHGEWKLRQEDIGNLFFENKEENKHSSKLIRMKGPLQIIISRGDNNNNQNNTLPIRAISLKKQPTDGSEFARPLAGDGEKLKTDLSKCTNFFLITKWISYNENTSSNNEELPSILTTPSVSIRRTVCALVDECTIDINQIIEEENKEKKLKDLPPASSPEFAQSVDISGKGDPCRFIGPTYSIEWWIEINEKGEEIVNFLMKQKQKKGNWWSAIGIGDNMSDMDIGAIFLENGEPKAMIDYFSNNYEIPSKDTKQDWKLNRKLSKWPNKLFIDENNSENNKNIELYFSRKFFTEDIEKDKTMDGCVLFQFGANLGEYGPPGFRLHKHQDWPDLYKACEIKKYCLSNKRQNGGGNNRNNFVRRINNIPTLSHSIDEKLTENNLNNNLNNSTDKAIQLLMKSIGPKIVEAVLESEKEIENSTNKQININKKIKKEKINEENNKNNNNGTATIIPLFINSKQQNNERILISEADDNEMKQNENNKTSINLTKRQEQKQQTINNSSKTKNETNGGGLSTSPFSLSAFIGGSEQQQNNNESLVLQQLNKMEKGEISSENGISSLLENINNTITPKLPPRFGISQMLQEEKEEDNNTIINLNNLINNLNQTNISSINLEENNNNITNNTNVSNDFITTLVLSNENQTTTLITPTNFSNNEAINQTTTLATTEETSKNITENLQTTTNLIENNLTNITSTDEIISSTTTQLPKNVENNTLNTTLLTNTTTELTTKTEQKTNSNTIINVYRTTKTSEKLNTETTIKENLQTIEATTKTLLNTENNKNTNISSFNGENSEESGIKLPVVTSKCDALRPDLPICRSYMDTYIERVKNWSDRHGEPLEKQFPKACRLLSAVPHIAINFLKQHPN</sequence>
<keyword evidence="1" id="KW-0175">Coiled coil</keyword>
<dbReference type="InterPro" id="IPR005018">
    <property type="entry name" value="DOMON_domain"/>
</dbReference>
<dbReference type="Proteomes" id="UP000605970">
    <property type="component" value="Unassembled WGS sequence"/>
</dbReference>
<reference evidence="4" key="1">
    <citation type="journal article" date="2020" name="Ecol. Evol.">
        <title>Genome structure and content of the rice root-knot nematode (Meloidogyne graminicola).</title>
        <authorList>
            <person name="Phan N.T."/>
            <person name="Danchin E.G.J."/>
            <person name="Klopp C."/>
            <person name="Perfus-Barbeoch L."/>
            <person name="Kozlowski D.K."/>
            <person name="Koutsovoulos G.D."/>
            <person name="Lopez-Roques C."/>
            <person name="Bouchez O."/>
            <person name="Zahm M."/>
            <person name="Besnard G."/>
            <person name="Bellafiore S."/>
        </authorList>
    </citation>
    <scope>NUCLEOTIDE SEQUENCE</scope>
    <source>
        <strain evidence="4">VN-18</strain>
    </source>
</reference>
<dbReference type="OrthoDB" id="5877761at2759"/>
<organism evidence="4 5">
    <name type="scientific">Meloidogyne graminicola</name>
    <dbReference type="NCBI Taxonomy" id="189291"/>
    <lineage>
        <taxon>Eukaryota</taxon>
        <taxon>Metazoa</taxon>
        <taxon>Ecdysozoa</taxon>
        <taxon>Nematoda</taxon>
        <taxon>Chromadorea</taxon>
        <taxon>Rhabditida</taxon>
        <taxon>Tylenchina</taxon>
        <taxon>Tylenchomorpha</taxon>
        <taxon>Tylenchoidea</taxon>
        <taxon>Meloidogynidae</taxon>
        <taxon>Meloidogyninae</taxon>
        <taxon>Meloidogyne</taxon>
    </lineage>
</organism>
<feature type="region of interest" description="Disordered" evidence="2">
    <location>
        <begin position="521"/>
        <end position="573"/>
    </location>
</feature>
<dbReference type="EMBL" id="JABEBT010000100">
    <property type="protein sequence ID" value="KAF7632528.1"/>
    <property type="molecule type" value="Genomic_DNA"/>
</dbReference>
<keyword evidence="5" id="KW-1185">Reference proteome</keyword>
<comment type="caution">
    <text evidence="4">The sequence shown here is derived from an EMBL/GenBank/DDBJ whole genome shotgun (WGS) entry which is preliminary data.</text>
</comment>
<feature type="compositionally biased region" description="Polar residues" evidence="2">
    <location>
        <begin position="533"/>
        <end position="556"/>
    </location>
</feature>
<dbReference type="CDD" id="cd09631">
    <property type="entry name" value="DOMON_DOH"/>
    <property type="match status" value="1"/>
</dbReference>
<feature type="coiled-coil region" evidence="1">
    <location>
        <begin position="631"/>
        <end position="668"/>
    </location>
</feature>
<name>A0A8S9ZGW0_9BILA</name>
<dbReference type="PANTHER" id="PTHR36516:SF6">
    <property type="entry name" value="DOMON DOMAIN-CONTAINING PROTEIN"/>
    <property type="match status" value="1"/>
</dbReference>
<evidence type="ECO:0000256" key="1">
    <source>
        <dbReference type="SAM" id="Coils"/>
    </source>
</evidence>
<dbReference type="Pfam" id="PF03351">
    <property type="entry name" value="DOMON"/>
    <property type="match status" value="1"/>
</dbReference>
<accession>A0A8S9ZGW0</accession>
<evidence type="ECO:0000313" key="5">
    <source>
        <dbReference type="Proteomes" id="UP000605970"/>
    </source>
</evidence>